<dbReference type="AlphaFoldDB" id="A0A1Q2LJI6"/>
<dbReference type="Proteomes" id="UP000188298">
    <property type="component" value="Chromosome"/>
</dbReference>
<evidence type="ECO:0000313" key="3">
    <source>
        <dbReference type="Proteomes" id="UP000188298"/>
    </source>
</evidence>
<gene>
    <name evidence="2" type="ORF">XJ32_11265</name>
</gene>
<dbReference type="KEGG" id="hbl:XJ32_11265"/>
<reference evidence="2 3" key="1">
    <citation type="submission" date="2017-02" db="EMBL/GenBank/DDBJ databases">
        <title>Whole genome sequencing of Helicobacter bilis strain AAQJH.</title>
        <authorList>
            <person name="Conlan S."/>
            <person name="Thomas P.J."/>
            <person name="Mullikin J."/>
            <person name="Palmore T.N."/>
            <person name="Frank K.M."/>
            <person name="Segre J.A."/>
        </authorList>
    </citation>
    <scope>NUCLEOTIDE SEQUENCE [LARGE SCALE GENOMIC DNA]</scope>
    <source>
        <strain evidence="2 3">AAQJH</strain>
    </source>
</reference>
<keyword evidence="1" id="KW-0732">Signal</keyword>
<proteinExistence type="predicted"/>
<sequence length="131" mass="14979">MRFKMLFALCVSMVFSYGGAAFESDSYLIWISSRCPEQSTTCTSVTYNQTSKSNGKTIVIEGGEPIVGSLSKNLIGYTFYDLQTKHSYELSMDLDGFYMLYIRRYPKPSTKEKVKRISDNDYQAKLAKIRK</sequence>
<feature type="chain" id="PRO_5010271957" description="Secreted protein" evidence="1">
    <location>
        <begin position="21"/>
        <end position="131"/>
    </location>
</feature>
<name>A0A1Q2LJI6_9HELI</name>
<organism evidence="2 3">
    <name type="scientific">Helicobacter bilis</name>
    <dbReference type="NCBI Taxonomy" id="37372"/>
    <lineage>
        <taxon>Bacteria</taxon>
        <taxon>Pseudomonadati</taxon>
        <taxon>Campylobacterota</taxon>
        <taxon>Epsilonproteobacteria</taxon>
        <taxon>Campylobacterales</taxon>
        <taxon>Helicobacteraceae</taxon>
        <taxon>Helicobacter</taxon>
    </lineage>
</organism>
<evidence type="ECO:0008006" key="4">
    <source>
        <dbReference type="Google" id="ProtNLM"/>
    </source>
</evidence>
<feature type="signal peptide" evidence="1">
    <location>
        <begin position="1"/>
        <end position="20"/>
    </location>
</feature>
<accession>A0A1Q2LJI6</accession>
<protein>
    <recommendedName>
        <fullName evidence="4">Secreted protein</fullName>
    </recommendedName>
</protein>
<dbReference type="RefSeq" id="WP_005219014.1">
    <property type="nucleotide sequence ID" value="NZ_CABKOK010000004.1"/>
</dbReference>
<evidence type="ECO:0000313" key="2">
    <source>
        <dbReference type="EMBL" id="AQQ60559.1"/>
    </source>
</evidence>
<evidence type="ECO:0000256" key="1">
    <source>
        <dbReference type="SAM" id="SignalP"/>
    </source>
</evidence>
<dbReference type="EMBL" id="CP019645">
    <property type="protein sequence ID" value="AQQ60559.1"/>
    <property type="molecule type" value="Genomic_DNA"/>
</dbReference>